<dbReference type="AlphaFoldDB" id="A0AAI9PCK7"/>
<comment type="caution">
    <text evidence="2">The sequence shown here is derived from an EMBL/GenBank/DDBJ whole genome shotgun (WGS) entry which is preliminary data.</text>
</comment>
<reference evidence="2" key="2">
    <citation type="submission" date="2023-02" db="EMBL/GenBank/DDBJ databases">
        <title>Pectobacterium carotovorum subsp. carotovorum NBRC 12380.</title>
        <authorList>
            <person name="Ichikawa N."/>
            <person name="Sato H."/>
            <person name="Tonouchi N."/>
        </authorList>
    </citation>
    <scope>NUCLEOTIDE SEQUENCE</scope>
    <source>
        <strain evidence="2">NBRC 12380</strain>
    </source>
</reference>
<accession>A0AAI9PCK7</accession>
<keyword evidence="3" id="KW-1185">Reference proteome</keyword>
<dbReference type="Proteomes" id="UP001058167">
    <property type="component" value="Unassembled WGS sequence"/>
</dbReference>
<organism evidence="2 4">
    <name type="scientific">Pectobacterium carotovorum subsp. carotovorum</name>
    <name type="common">Erwinia carotovora subsp. carotovora</name>
    <dbReference type="NCBI Taxonomy" id="555"/>
    <lineage>
        <taxon>Bacteria</taxon>
        <taxon>Pseudomonadati</taxon>
        <taxon>Pseudomonadota</taxon>
        <taxon>Gammaproteobacteria</taxon>
        <taxon>Enterobacterales</taxon>
        <taxon>Pectobacteriaceae</taxon>
        <taxon>Pectobacterium</taxon>
    </lineage>
</organism>
<evidence type="ECO:0000313" key="3">
    <source>
        <dbReference type="Proteomes" id="UP001058167"/>
    </source>
</evidence>
<name>A0AAI9PCK7_PECCC</name>
<evidence type="ECO:0000313" key="1">
    <source>
        <dbReference type="EMBL" id="GKX45255.1"/>
    </source>
</evidence>
<evidence type="ECO:0000313" key="2">
    <source>
        <dbReference type="EMBL" id="GLV67563.1"/>
    </source>
</evidence>
<sequence>MATYKIFRDDELFCTLKNLRISRTGNMTVIRKLSELDDLSNIRVESWANYKCYHIDVEKLLSKK</sequence>
<dbReference type="Proteomes" id="UP001165145">
    <property type="component" value="Unassembled WGS sequence"/>
</dbReference>
<dbReference type="EMBL" id="BSRL01000001">
    <property type="protein sequence ID" value="GLV67563.1"/>
    <property type="molecule type" value="Genomic_DNA"/>
</dbReference>
<dbReference type="EMBL" id="BRLF01000001">
    <property type="protein sequence ID" value="GKX45255.1"/>
    <property type="molecule type" value="Genomic_DNA"/>
</dbReference>
<gene>
    <name evidence="2" type="ORF">Pcaca03_00070</name>
    <name evidence="1" type="ORF">SOASR016_00070</name>
</gene>
<protein>
    <submittedName>
        <fullName evidence="2">Uncharacterized protein</fullName>
    </submittedName>
</protein>
<proteinExistence type="predicted"/>
<reference evidence="1" key="1">
    <citation type="submission" date="2022-06" db="EMBL/GenBank/DDBJ databases">
        <title>Draft genome sequences of Pectobacterium carotovorum subsp. carotovorum str. NBRC12380.</title>
        <authorList>
            <person name="Wakabayashi Y."/>
            <person name="Kojima K."/>
        </authorList>
    </citation>
    <scope>NUCLEOTIDE SEQUENCE</scope>
    <source>
        <strain evidence="1">NBRC 12380</strain>
    </source>
</reference>
<evidence type="ECO:0000313" key="4">
    <source>
        <dbReference type="Proteomes" id="UP001165145"/>
    </source>
</evidence>